<feature type="non-terminal residue" evidence="1">
    <location>
        <position position="1"/>
    </location>
</feature>
<dbReference type="AlphaFoldDB" id="X1EJX6"/>
<feature type="non-terminal residue" evidence="1">
    <location>
        <position position="41"/>
    </location>
</feature>
<accession>X1EJX6</accession>
<evidence type="ECO:0000313" key="1">
    <source>
        <dbReference type="EMBL" id="GAH20665.1"/>
    </source>
</evidence>
<proteinExistence type="predicted"/>
<protein>
    <submittedName>
        <fullName evidence="1">Uncharacterized protein</fullName>
    </submittedName>
</protein>
<reference evidence="1" key="1">
    <citation type="journal article" date="2014" name="Front. Microbiol.">
        <title>High frequency of phylogenetically diverse reductive dehalogenase-homologous genes in deep subseafloor sedimentary metagenomes.</title>
        <authorList>
            <person name="Kawai M."/>
            <person name="Futagami T."/>
            <person name="Toyoda A."/>
            <person name="Takaki Y."/>
            <person name="Nishi S."/>
            <person name="Hori S."/>
            <person name="Arai W."/>
            <person name="Tsubouchi T."/>
            <person name="Morono Y."/>
            <person name="Uchiyama I."/>
            <person name="Ito T."/>
            <person name="Fujiyama A."/>
            <person name="Inagaki F."/>
            <person name="Takami H."/>
        </authorList>
    </citation>
    <scope>NUCLEOTIDE SEQUENCE</scope>
    <source>
        <strain evidence="1">Expedition CK06-06</strain>
    </source>
</reference>
<comment type="caution">
    <text evidence="1">The sequence shown here is derived from an EMBL/GenBank/DDBJ whole genome shotgun (WGS) entry which is preliminary data.</text>
</comment>
<dbReference type="EMBL" id="BART01042117">
    <property type="protein sequence ID" value="GAH20665.1"/>
    <property type="molecule type" value="Genomic_DNA"/>
</dbReference>
<gene>
    <name evidence="1" type="ORF">S01H4_67203</name>
</gene>
<name>X1EJX6_9ZZZZ</name>
<sequence length="41" mass="4565">FNYDDPLIKSQEKNLMSQPIFLSNKGVPKNGIGIEDNTIVS</sequence>
<organism evidence="1">
    <name type="scientific">marine sediment metagenome</name>
    <dbReference type="NCBI Taxonomy" id="412755"/>
    <lineage>
        <taxon>unclassified sequences</taxon>
        <taxon>metagenomes</taxon>
        <taxon>ecological metagenomes</taxon>
    </lineage>
</organism>